<reference evidence="2" key="1">
    <citation type="submission" date="2020-06" db="EMBL/GenBank/DDBJ databases">
        <authorList>
            <consortium name="Plant Systems Biology data submission"/>
        </authorList>
    </citation>
    <scope>NUCLEOTIDE SEQUENCE</scope>
    <source>
        <strain evidence="2">D6</strain>
    </source>
</reference>
<feature type="region of interest" description="Disordered" evidence="1">
    <location>
        <begin position="81"/>
        <end position="122"/>
    </location>
</feature>
<keyword evidence="3" id="KW-1185">Reference proteome</keyword>
<feature type="compositionally biased region" description="Polar residues" evidence="1">
    <location>
        <begin position="202"/>
        <end position="215"/>
    </location>
</feature>
<feature type="region of interest" description="Disordered" evidence="1">
    <location>
        <begin position="538"/>
        <end position="610"/>
    </location>
</feature>
<evidence type="ECO:0000313" key="2">
    <source>
        <dbReference type="EMBL" id="CAB9512530.1"/>
    </source>
</evidence>
<dbReference type="EMBL" id="CAICTM010000540">
    <property type="protein sequence ID" value="CAB9512530.1"/>
    <property type="molecule type" value="Genomic_DNA"/>
</dbReference>
<feature type="compositionally biased region" description="Low complexity" evidence="1">
    <location>
        <begin position="298"/>
        <end position="327"/>
    </location>
</feature>
<feature type="region of interest" description="Disordered" evidence="1">
    <location>
        <begin position="138"/>
        <end position="235"/>
    </location>
</feature>
<feature type="compositionally biased region" description="Polar residues" evidence="1">
    <location>
        <begin position="266"/>
        <end position="278"/>
    </location>
</feature>
<name>A0A9N8HHK7_9STRA</name>
<protein>
    <submittedName>
        <fullName evidence="2">Uncharacterized protein</fullName>
    </submittedName>
</protein>
<feature type="compositionally biased region" description="Polar residues" evidence="1">
    <location>
        <begin position="96"/>
        <end position="107"/>
    </location>
</feature>
<sequence>MSTVSRSAEVVATNSKAERRKQLLSQLAAIKQQKQQQPKCSGLLPGSFALFKLRAASQSSVAPVGIVGETDQADAISLPEKRHTDGSLPYKKRTFDSTGPKTANAQQEAKPKKNKLTAEKPLPNLKIMKSILNLKGGKKPVMKPVKEKQAKSITTSTNPPIGASKGSPAFSLEATGASSSSVTLKAKSSPSPPPSSSKSAKTQSTAVGKAQSTAATVGWVHPAKTAPAPSSSTEKSVVSLSSNSAATSTSNVSSDSGDSASVVISTNSKTAGSPTNDNQQRRIKTKGNKNGEGRIRSKASPASSSGSVSTTTTTSSSSTRSKGGLPSPYDVKHNVESSFALFNDLAEKVFDPSSPIRLLANTIASSSLLWRDIWLTGEVQGLDFGKNIEQQVGEETGSVHAGFAWFCNAPDIYSSPSTFFHTPQIKQSFVLCLNVRLIAKAEAVLLSKLVKDLSVETMVKEFLSSLSPGASEQYPKTKKGRLDPQNRNQSKCLLFLARLHCALLFLGKSVDEVDKNLLSVVQKCLAIVEEFASLTPKKKRGRKLKDTEEQLVVGGTLEGEGETDATTVAPTPDNTPRRNVRRVSVQSEGEGEGLALDASASTGPELLREEAFPKKRRVSIQSEGEGLALEFSASSATALDKEEASPKKRKARKRAILEDSDSEDSVGFNPPPKKKRRRVSVDSFPALEELVAANMSVDEEIKNAVELQTYFQAALKILQRRQQALALLQNNY</sequence>
<dbReference type="AlphaFoldDB" id="A0A9N8HHK7"/>
<feature type="region of interest" description="Disordered" evidence="1">
    <location>
        <begin position="266"/>
        <end position="329"/>
    </location>
</feature>
<feature type="compositionally biased region" description="Polar residues" evidence="1">
    <location>
        <begin position="564"/>
        <end position="574"/>
    </location>
</feature>
<organism evidence="2 3">
    <name type="scientific">Seminavis robusta</name>
    <dbReference type="NCBI Taxonomy" id="568900"/>
    <lineage>
        <taxon>Eukaryota</taxon>
        <taxon>Sar</taxon>
        <taxon>Stramenopiles</taxon>
        <taxon>Ochrophyta</taxon>
        <taxon>Bacillariophyta</taxon>
        <taxon>Bacillariophyceae</taxon>
        <taxon>Bacillariophycidae</taxon>
        <taxon>Naviculales</taxon>
        <taxon>Naviculaceae</taxon>
        <taxon>Seminavis</taxon>
    </lineage>
</organism>
<comment type="caution">
    <text evidence="2">The sequence shown here is derived from an EMBL/GenBank/DDBJ whole genome shotgun (WGS) entry which is preliminary data.</text>
</comment>
<feature type="compositionally biased region" description="Low complexity" evidence="1">
    <location>
        <begin position="177"/>
        <end position="189"/>
    </location>
</feature>
<evidence type="ECO:0000256" key="1">
    <source>
        <dbReference type="SAM" id="MobiDB-lite"/>
    </source>
</evidence>
<evidence type="ECO:0000313" key="3">
    <source>
        <dbReference type="Proteomes" id="UP001153069"/>
    </source>
</evidence>
<accession>A0A9N8HHK7</accession>
<dbReference type="Proteomes" id="UP001153069">
    <property type="component" value="Unassembled WGS sequence"/>
</dbReference>
<proteinExistence type="predicted"/>
<gene>
    <name evidence="2" type="ORF">SEMRO_541_G163110.1</name>
</gene>
<feature type="region of interest" description="Disordered" evidence="1">
    <location>
        <begin position="634"/>
        <end position="680"/>
    </location>
</feature>